<dbReference type="GO" id="GO:0003677">
    <property type="term" value="F:DNA binding"/>
    <property type="evidence" value="ECO:0007669"/>
    <property type="project" value="UniProtKB-KW"/>
</dbReference>
<gene>
    <name evidence="8" type="ORF">OTERR_25920</name>
</gene>
<dbReference type="GO" id="GO:0000160">
    <property type="term" value="P:phosphorelay signal transduction system"/>
    <property type="evidence" value="ECO:0007669"/>
    <property type="project" value="InterPro"/>
</dbReference>
<evidence type="ECO:0000259" key="6">
    <source>
        <dbReference type="PROSITE" id="PS50043"/>
    </source>
</evidence>
<dbReference type="PANTHER" id="PTHR43214">
    <property type="entry name" value="TWO-COMPONENT RESPONSE REGULATOR"/>
    <property type="match status" value="1"/>
</dbReference>
<keyword evidence="1 5" id="KW-0597">Phosphoprotein</keyword>
<dbReference type="KEGG" id="otr:OTERR_25920"/>
<dbReference type="InterPro" id="IPR039420">
    <property type="entry name" value="WalR-like"/>
</dbReference>
<keyword evidence="3" id="KW-0238">DNA-binding</keyword>
<dbReference type="InterPro" id="IPR001789">
    <property type="entry name" value="Sig_transdc_resp-reg_receiver"/>
</dbReference>
<evidence type="ECO:0000256" key="3">
    <source>
        <dbReference type="ARBA" id="ARBA00023125"/>
    </source>
</evidence>
<dbReference type="Proteomes" id="UP000323671">
    <property type="component" value="Chromosome"/>
</dbReference>
<reference evidence="8 9" key="1">
    <citation type="submission" date="2017-07" db="EMBL/GenBank/DDBJ databases">
        <title>Complete genome sequence of Oryzomicrobium terrae TPP412.</title>
        <authorList>
            <person name="Chiu L.-W."/>
            <person name="Lo K.-J."/>
            <person name="Tsai Y.-M."/>
            <person name="Lin S.-S."/>
            <person name="Kuo C.-H."/>
            <person name="Liu C.-T."/>
        </authorList>
    </citation>
    <scope>NUCLEOTIDE SEQUENCE [LARGE SCALE GENOMIC DNA]</scope>
    <source>
        <strain evidence="8 9">TPP412</strain>
    </source>
</reference>
<dbReference type="EMBL" id="CP022579">
    <property type="protein sequence ID" value="QEL66068.1"/>
    <property type="molecule type" value="Genomic_DNA"/>
</dbReference>
<dbReference type="PROSITE" id="PS50110">
    <property type="entry name" value="RESPONSE_REGULATORY"/>
    <property type="match status" value="1"/>
</dbReference>
<evidence type="ECO:0000313" key="9">
    <source>
        <dbReference type="Proteomes" id="UP000323671"/>
    </source>
</evidence>
<dbReference type="PANTHER" id="PTHR43214:SF41">
    <property type="entry name" value="NITRATE_NITRITE RESPONSE REGULATOR PROTEIN NARP"/>
    <property type="match status" value="1"/>
</dbReference>
<accession>A0A5C1ECR1</accession>
<feature type="domain" description="HTH luxR-type" evidence="6">
    <location>
        <begin position="142"/>
        <end position="207"/>
    </location>
</feature>
<dbReference type="CDD" id="cd17535">
    <property type="entry name" value="REC_NarL-like"/>
    <property type="match status" value="1"/>
</dbReference>
<feature type="domain" description="Response regulatory" evidence="7">
    <location>
        <begin position="9"/>
        <end position="125"/>
    </location>
</feature>
<evidence type="ECO:0000256" key="1">
    <source>
        <dbReference type="ARBA" id="ARBA00022553"/>
    </source>
</evidence>
<proteinExistence type="predicted"/>
<dbReference type="InterPro" id="IPR000792">
    <property type="entry name" value="Tscrpt_reg_LuxR_C"/>
</dbReference>
<name>A0A5C1ECR1_9RHOO</name>
<dbReference type="SMART" id="SM00421">
    <property type="entry name" value="HTH_LUXR"/>
    <property type="match status" value="1"/>
</dbReference>
<keyword evidence="9" id="KW-1185">Reference proteome</keyword>
<sequence length="210" mass="22502">MSEQAASIRVVIVDDHPLVRDGVRACLEASSHLRVVGEAGDAAAAERLILAERPDLALVDIGMRGESGIDLIARLRQQQVATRLVVLTMYDNPEYVAEAMRAGARGYVLKDAPSDEIFAAIDAVLAGGFYYSAGVIPLPGAGQSPSPQLTQREKEVLALIADGLGNKRIASALGLSVRTVETHRLNIKRKVGIEGTAALLKYAFSRDWAR</sequence>
<evidence type="ECO:0000256" key="5">
    <source>
        <dbReference type="PROSITE-ProRule" id="PRU00169"/>
    </source>
</evidence>
<evidence type="ECO:0000259" key="7">
    <source>
        <dbReference type="PROSITE" id="PS50110"/>
    </source>
</evidence>
<dbReference type="SUPFAM" id="SSF46894">
    <property type="entry name" value="C-terminal effector domain of the bipartite response regulators"/>
    <property type="match status" value="1"/>
</dbReference>
<dbReference type="PROSITE" id="PS50043">
    <property type="entry name" value="HTH_LUXR_2"/>
    <property type="match status" value="1"/>
</dbReference>
<protein>
    <submittedName>
        <fullName evidence="8">Transcriptional regulator, LuxR family</fullName>
    </submittedName>
</protein>
<dbReference type="PRINTS" id="PR00038">
    <property type="entry name" value="HTHLUXR"/>
</dbReference>
<dbReference type="PROSITE" id="PS00622">
    <property type="entry name" value="HTH_LUXR_1"/>
    <property type="match status" value="1"/>
</dbReference>
<dbReference type="Gene3D" id="3.40.50.2300">
    <property type="match status" value="1"/>
</dbReference>
<dbReference type="AlphaFoldDB" id="A0A5C1ECR1"/>
<dbReference type="CDD" id="cd06170">
    <property type="entry name" value="LuxR_C_like"/>
    <property type="match status" value="1"/>
</dbReference>
<dbReference type="Pfam" id="PF00072">
    <property type="entry name" value="Response_reg"/>
    <property type="match status" value="1"/>
</dbReference>
<evidence type="ECO:0000256" key="4">
    <source>
        <dbReference type="ARBA" id="ARBA00023163"/>
    </source>
</evidence>
<dbReference type="InterPro" id="IPR011006">
    <property type="entry name" value="CheY-like_superfamily"/>
</dbReference>
<dbReference type="SUPFAM" id="SSF52172">
    <property type="entry name" value="CheY-like"/>
    <property type="match status" value="1"/>
</dbReference>
<feature type="modified residue" description="4-aspartylphosphate" evidence="5">
    <location>
        <position position="60"/>
    </location>
</feature>
<dbReference type="Pfam" id="PF00196">
    <property type="entry name" value="GerE"/>
    <property type="match status" value="1"/>
</dbReference>
<keyword evidence="2" id="KW-0805">Transcription regulation</keyword>
<dbReference type="SMART" id="SM00448">
    <property type="entry name" value="REC"/>
    <property type="match status" value="1"/>
</dbReference>
<evidence type="ECO:0000256" key="2">
    <source>
        <dbReference type="ARBA" id="ARBA00023015"/>
    </source>
</evidence>
<dbReference type="RefSeq" id="WP_054622140.1">
    <property type="nucleotide sequence ID" value="NZ_CP022579.1"/>
</dbReference>
<evidence type="ECO:0000313" key="8">
    <source>
        <dbReference type="EMBL" id="QEL66068.1"/>
    </source>
</evidence>
<dbReference type="InterPro" id="IPR058245">
    <property type="entry name" value="NreC/VraR/RcsB-like_REC"/>
</dbReference>
<dbReference type="InterPro" id="IPR016032">
    <property type="entry name" value="Sig_transdc_resp-reg_C-effctor"/>
</dbReference>
<keyword evidence="4" id="KW-0804">Transcription</keyword>
<dbReference type="GO" id="GO:0006355">
    <property type="term" value="P:regulation of DNA-templated transcription"/>
    <property type="evidence" value="ECO:0007669"/>
    <property type="project" value="InterPro"/>
</dbReference>
<organism evidence="8 9">
    <name type="scientific">Oryzomicrobium terrae</name>
    <dbReference type="NCBI Taxonomy" id="1735038"/>
    <lineage>
        <taxon>Bacteria</taxon>
        <taxon>Pseudomonadati</taxon>
        <taxon>Pseudomonadota</taxon>
        <taxon>Betaproteobacteria</taxon>
        <taxon>Rhodocyclales</taxon>
        <taxon>Rhodocyclaceae</taxon>
        <taxon>Oryzomicrobium</taxon>
    </lineage>
</organism>